<reference evidence="2 3" key="1">
    <citation type="submission" date="2021-06" db="EMBL/GenBank/DDBJ databases">
        <title>Bradyrhizobium sp. S2-11-4 Genome sequencing.</title>
        <authorList>
            <person name="Jin L."/>
        </authorList>
    </citation>
    <scope>NUCLEOTIDE SEQUENCE [LARGE SCALE GENOMIC DNA]</scope>
    <source>
        <strain evidence="2 3">S2-11-4</strain>
    </source>
</reference>
<sequence length="390" mass="42740">MFHLFFDPARSYIAVTVVVAFALISSLFLFTSFSFGYFVGVYFYTMILGYLWLSCFSDLNYDRLSAGLSAVASIIAFLLPAVLILSPFTRVYTLSAAAFDRVLMAILALGAATIVVGATYNFRLVAIEEIYDFRDKMESPTILNYLIGITSSALLPFAFAGFMARRAWWRAGAVLLLLLLLYPITLTKLALFAPLWLVTMLLISNLFETRIAAILSLAAPLLAVLVLAGLFQEKAALLLAVVNFRMAAIPSIAMDVYNDFFSRHEVTYFCQISFLKHIVSCPYQEPLSVVMAQTYKIGNFNASLFATEGIASVGLWLAPVSAFVCGLVIALGNRLSAGLPSGFILISGAILPQVLLNVPLTTALLTHGAALLFLLWYITPRAIFEQETAE</sequence>
<feature type="transmembrane region" description="Helical" evidence="1">
    <location>
        <begin position="309"/>
        <end position="330"/>
    </location>
</feature>
<organism evidence="2 3">
    <name type="scientific">Bradyrhizobium sediminis</name>
    <dbReference type="NCBI Taxonomy" id="2840469"/>
    <lineage>
        <taxon>Bacteria</taxon>
        <taxon>Pseudomonadati</taxon>
        <taxon>Pseudomonadota</taxon>
        <taxon>Alphaproteobacteria</taxon>
        <taxon>Hyphomicrobiales</taxon>
        <taxon>Nitrobacteraceae</taxon>
        <taxon>Bradyrhizobium</taxon>
    </lineage>
</organism>
<feature type="transmembrane region" description="Helical" evidence="1">
    <location>
        <begin position="12"/>
        <end position="30"/>
    </location>
</feature>
<accession>A0A975P1T3</accession>
<keyword evidence="1" id="KW-0812">Transmembrane</keyword>
<dbReference type="EMBL" id="CP076136">
    <property type="protein sequence ID" value="QWG25040.1"/>
    <property type="molecule type" value="Genomic_DNA"/>
</dbReference>
<dbReference type="RefSeq" id="WP_215605782.1">
    <property type="nucleotide sequence ID" value="NZ_CP076136.1"/>
</dbReference>
<feature type="transmembrane region" description="Helical" evidence="1">
    <location>
        <begin position="35"/>
        <end position="53"/>
    </location>
</feature>
<dbReference type="AlphaFoldDB" id="A0A975P1T3"/>
<evidence type="ECO:0000256" key="1">
    <source>
        <dbReference type="SAM" id="Phobius"/>
    </source>
</evidence>
<feature type="transmembrane region" description="Helical" evidence="1">
    <location>
        <begin position="174"/>
        <end position="197"/>
    </location>
</feature>
<feature type="transmembrane region" description="Helical" evidence="1">
    <location>
        <begin position="235"/>
        <end position="253"/>
    </location>
</feature>
<feature type="transmembrane region" description="Helical" evidence="1">
    <location>
        <begin position="209"/>
        <end position="228"/>
    </location>
</feature>
<feature type="transmembrane region" description="Helical" evidence="1">
    <location>
        <begin position="337"/>
        <end position="355"/>
    </location>
</feature>
<keyword evidence="1" id="KW-0472">Membrane</keyword>
<feature type="transmembrane region" description="Helical" evidence="1">
    <location>
        <begin position="98"/>
        <end position="122"/>
    </location>
</feature>
<keyword evidence="1" id="KW-1133">Transmembrane helix</keyword>
<proteinExistence type="predicted"/>
<feature type="transmembrane region" description="Helical" evidence="1">
    <location>
        <begin position="65"/>
        <end position="86"/>
    </location>
</feature>
<feature type="transmembrane region" description="Helical" evidence="1">
    <location>
        <begin position="142"/>
        <end position="162"/>
    </location>
</feature>
<evidence type="ECO:0000313" key="3">
    <source>
        <dbReference type="Proteomes" id="UP000676951"/>
    </source>
</evidence>
<dbReference type="Proteomes" id="UP000676951">
    <property type="component" value="Chromosome"/>
</dbReference>
<gene>
    <name evidence="2" type="ORF">KMZ93_09260</name>
</gene>
<evidence type="ECO:0008006" key="4">
    <source>
        <dbReference type="Google" id="ProtNLM"/>
    </source>
</evidence>
<keyword evidence="3" id="KW-1185">Reference proteome</keyword>
<protein>
    <recommendedName>
        <fullName evidence="4">Oligosaccharide repeat unit polymerase</fullName>
    </recommendedName>
</protein>
<feature type="transmembrane region" description="Helical" evidence="1">
    <location>
        <begin position="361"/>
        <end position="378"/>
    </location>
</feature>
<name>A0A975P1T3_9BRAD</name>
<evidence type="ECO:0000313" key="2">
    <source>
        <dbReference type="EMBL" id="QWG25040.1"/>
    </source>
</evidence>